<dbReference type="EMBL" id="JADEVV010000081">
    <property type="protein sequence ID" value="MBE9255699.1"/>
    <property type="molecule type" value="Genomic_DNA"/>
</dbReference>
<evidence type="ECO:0000256" key="1">
    <source>
        <dbReference type="SAM" id="MobiDB-lite"/>
    </source>
</evidence>
<organism evidence="2 3">
    <name type="scientific">Synechocystis salina LEGE 00031</name>
    <dbReference type="NCBI Taxonomy" id="1828736"/>
    <lineage>
        <taxon>Bacteria</taxon>
        <taxon>Bacillati</taxon>
        <taxon>Cyanobacteriota</taxon>
        <taxon>Cyanophyceae</taxon>
        <taxon>Synechococcales</taxon>
        <taxon>Merismopediaceae</taxon>
        <taxon>Synechocystis</taxon>
    </lineage>
</organism>
<feature type="region of interest" description="Disordered" evidence="1">
    <location>
        <begin position="54"/>
        <end position="92"/>
    </location>
</feature>
<dbReference type="Proteomes" id="UP000658720">
    <property type="component" value="Unassembled WGS sequence"/>
</dbReference>
<reference evidence="2 3" key="1">
    <citation type="submission" date="2020-10" db="EMBL/GenBank/DDBJ databases">
        <authorList>
            <person name="Castelo-Branco R."/>
            <person name="Eusebio N."/>
            <person name="Adriana R."/>
            <person name="Vieira A."/>
            <person name="Brugerolle De Fraissinette N."/>
            <person name="Rezende De Castro R."/>
            <person name="Schneider M.P."/>
            <person name="Vasconcelos V."/>
            <person name="Leao P.N."/>
        </authorList>
    </citation>
    <scope>NUCLEOTIDE SEQUENCE [LARGE SCALE GENOMIC DNA]</scope>
    <source>
        <strain evidence="2 3">LEGE 00031</strain>
    </source>
</reference>
<accession>A0ABR9VWI2</accession>
<dbReference type="RefSeq" id="WP_228024278.1">
    <property type="nucleotide sequence ID" value="NZ_JADEVV010000081.1"/>
</dbReference>
<sequence length="92" mass="9979">MAVPIAPVVEVPQNVSGTETKPSMGIPLDAKGKEGLTGPVLAAKLGIPPNTVKCWGNRHGQTKPTHPEIGNVPPWRYDKSSRRWHPINPEEN</sequence>
<evidence type="ECO:0000313" key="3">
    <source>
        <dbReference type="Proteomes" id="UP000658720"/>
    </source>
</evidence>
<evidence type="ECO:0000313" key="2">
    <source>
        <dbReference type="EMBL" id="MBE9255699.1"/>
    </source>
</evidence>
<comment type="caution">
    <text evidence="2">The sequence shown here is derived from an EMBL/GenBank/DDBJ whole genome shotgun (WGS) entry which is preliminary data.</text>
</comment>
<evidence type="ECO:0008006" key="4">
    <source>
        <dbReference type="Google" id="ProtNLM"/>
    </source>
</evidence>
<keyword evidence="3" id="KW-1185">Reference proteome</keyword>
<name>A0ABR9VWI2_9SYNC</name>
<proteinExistence type="predicted"/>
<gene>
    <name evidence="2" type="ORF">IQ217_18050</name>
</gene>
<protein>
    <recommendedName>
        <fullName evidence="4">Helix-turn-helix DNA binding domain protein</fullName>
    </recommendedName>
</protein>